<keyword evidence="2" id="KW-1185">Reference proteome</keyword>
<proteinExistence type="predicted"/>
<evidence type="ECO:0000313" key="1">
    <source>
        <dbReference type="EMBL" id="MBB4921056.1"/>
    </source>
</evidence>
<organism evidence="1 2">
    <name type="scientific">Kitasatospora kifunensis</name>
    <name type="common">Streptomyces kifunensis</name>
    <dbReference type="NCBI Taxonomy" id="58351"/>
    <lineage>
        <taxon>Bacteria</taxon>
        <taxon>Bacillati</taxon>
        <taxon>Actinomycetota</taxon>
        <taxon>Actinomycetes</taxon>
        <taxon>Kitasatosporales</taxon>
        <taxon>Streptomycetaceae</taxon>
        <taxon>Kitasatospora</taxon>
    </lineage>
</organism>
<reference evidence="1 2" key="1">
    <citation type="submission" date="2020-08" db="EMBL/GenBank/DDBJ databases">
        <title>Sequencing the genomes of 1000 actinobacteria strains.</title>
        <authorList>
            <person name="Klenk H.-P."/>
        </authorList>
    </citation>
    <scope>NUCLEOTIDE SEQUENCE [LARGE SCALE GENOMIC DNA]</scope>
    <source>
        <strain evidence="1 2">DSM 41654</strain>
    </source>
</reference>
<accession>A0A7W7QXP4</accession>
<dbReference type="EMBL" id="JACHJV010000001">
    <property type="protein sequence ID" value="MBB4921056.1"/>
    <property type="molecule type" value="Genomic_DNA"/>
</dbReference>
<sequence>MRAVGSGRAAERGATVVPEESYDLEVEAPAYVVWGSPYDEEVLGEIADDWSPYLVPDARVVEVATHTQWSTVHLVLQRLDGAPPVDLDGWDDAHEVSLLASPRTDPVPENPDHILISSRGEGDDCADFDELECPGGVDTWWRMRVHRRVGSAGEEHLIQAWIAERQPVVQLSR</sequence>
<gene>
    <name evidence="1" type="ORF">FHR34_000049</name>
</gene>
<protein>
    <submittedName>
        <fullName evidence="1">Uncharacterized protein</fullName>
    </submittedName>
</protein>
<evidence type="ECO:0000313" key="2">
    <source>
        <dbReference type="Proteomes" id="UP000540506"/>
    </source>
</evidence>
<dbReference type="Proteomes" id="UP000540506">
    <property type="component" value="Unassembled WGS sequence"/>
</dbReference>
<comment type="caution">
    <text evidence="1">The sequence shown here is derived from an EMBL/GenBank/DDBJ whole genome shotgun (WGS) entry which is preliminary data.</text>
</comment>
<name>A0A7W7QXP4_KITKI</name>
<dbReference type="AlphaFoldDB" id="A0A7W7QXP4"/>
<dbReference type="RefSeq" id="WP_184933447.1">
    <property type="nucleotide sequence ID" value="NZ_JACHJV010000001.1"/>
</dbReference>